<dbReference type="AlphaFoldDB" id="A0A8H8U1Z6"/>
<dbReference type="Proteomes" id="UP000431533">
    <property type="component" value="Unassembled WGS sequence"/>
</dbReference>
<dbReference type="InterPro" id="IPR001349">
    <property type="entry name" value="Cyt_c_oxidase_su6a"/>
</dbReference>
<evidence type="ECO:0000256" key="1">
    <source>
        <dbReference type="ARBA" id="ARBA00004273"/>
    </source>
</evidence>
<keyword evidence="5" id="KW-0472">Membrane</keyword>
<evidence type="ECO:0000256" key="2">
    <source>
        <dbReference type="ARBA" id="ARBA00022792"/>
    </source>
</evidence>
<keyword evidence="7" id="KW-1185">Reference proteome</keyword>
<reference evidence="6 7" key="1">
    <citation type="submission" date="2018-05" db="EMBL/GenBank/DDBJ databases">
        <title>Genome sequencing and assembly of the regulated plant pathogen Lachnellula willkommii and related sister species for the development of diagnostic species identification markers.</title>
        <authorList>
            <person name="Giroux E."/>
            <person name="Bilodeau G."/>
        </authorList>
    </citation>
    <scope>NUCLEOTIDE SEQUENCE [LARGE SCALE GENOMIC DNA]</scope>
    <source>
        <strain evidence="6 7">CBS 185.66</strain>
    </source>
</reference>
<dbReference type="OrthoDB" id="5947505at2759"/>
<proteinExistence type="predicted"/>
<dbReference type="Pfam" id="PF02046">
    <property type="entry name" value="COX6A"/>
    <property type="match status" value="2"/>
</dbReference>
<comment type="caution">
    <text evidence="6">The sequence shown here is derived from an EMBL/GenBank/DDBJ whole genome shotgun (WGS) entry which is preliminary data.</text>
</comment>
<keyword evidence="2" id="KW-0999">Mitochondrion inner membrane</keyword>
<accession>A0A8H8U1Z6</accession>
<name>A0A8H8U1Z6_9HELO</name>
<keyword evidence="3" id="KW-0809">Transit peptide</keyword>
<evidence type="ECO:0000256" key="4">
    <source>
        <dbReference type="ARBA" id="ARBA00023128"/>
    </source>
</evidence>
<evidence type="ECO:0000256" key="3">
    <source>
        <dbReference type="ARBA" id="ARBA00022946"/>
    </source>
</evidence>
<gene>
    <name evidence="6" type="primary">cox13</name>
    <name evidence="6" type="ORF">LHYA1_G002104</name>
</gene>
<dbReference type="SUPFAM" id="SSF81411">
    <property type="entry name" value="Mitochondrial cytochrome c oxidase subunit VIa"/>
    <property type="match status" value="1"/>
</dbReference>
<protein>
    <submittedName>
        <fullName evidence="6">Cytochrome c oxidase subunit, mitochondrial</fullName>
    </submittedName>
</protein>
<dbReference type="EMBL" id="QGMH01000025">
    <property type="protein sequence ID" value="TVY28825.1"/>
    <property type="molecule type" value="Genomic_DNA"/>
</dbReference>
<dbReference type="GeneID" id="41982302"/>
<comment type="subcellular location">
    <subcellularLocation>
        <location evidence="1">Mitochondrion inner membrane</location>
    </subcellularLocation>
</comment>
<sequence>MFPQRTMLRSMRSPALRRTIQRRLASTESKFAGAEDNAFNRERQAVKDHAAATSVTTRNGEGVWDVGRREGLTLRLCSGVIPALLISGANAYNLWTEHWAHWEHLPPLEERTEYEYQNLRTRNFCWGDGDKTIFWNDNVNYHKKE</sequence>
<evidence type="ECO:0000313" key="7">
    <source>
        <dbReference type="Proteomes" id="UP000431533"/>
    </source>
</evidence>
<organism evidence="6 7">
    <name type="scientific">Lachnellula hyalina</name>
    <dbReference type="NCBI Taxonomy" id="1316788"/>
    <lineage>
        <taxon>Eukaryota</taxon>
        <taxon>Fungi</taxon>
        <taxon>Dikarya</taxon>
        <taxon>Ascomycota</taxon>
        <taxon>Pezizomycotina</taxon>
        <taxon>Leotiomycetes</taxon>
        <taxon>Helotiales</taxon>
        <taxon>Lachnaceae</taxon>
        <taxon>Lachnellula</taxon>
    </lineage>
</organism>
<keyword evidence="4" id="KW-0496">Mitochondrion</keyword>
<evidence type="ECO:0000313" key="6">
    <source>
        <dbReference type="EMBL" id="TVY28825.1"/>
    </source>
</evidence>
<dbReference type="GO" id="GO:0005743">
    <property type="term" value="C:mitochondrial inner membrane"/>
    <property type="evidence" value="ECO:0007669"/>
    <property type="project" value="UniProtKB-SubCell"/>
</dbReference>
<dbReference type="InterPro" id="IPR036418">
    <property type="entry name" value="Cyt_c_oxidase_su6a_sf"/>
</dbReference>
<dbReference type="RefSeq" id="XP_031007613.1">
    <property type="nucleotide sequence ID" value="XM_031147082.1"/>
</dbReference>
<evidence type="ECO:0000256" key="5">
    <source>
        <dbReference type="ARBA" id="ARBA00023136"/>
    </source>
</evidence>
<dbReference type="Gene3D" id="4.10.95.10">
    <property type="entry name" value="Cytochrome c oxidase, subunit VIa"/>
    <property type="match status" value="1"/>
</dbReference>